<comment type="caution">
    <text evidence="9">The sequence shown here is derived from an EMBL/GenBank/DDBJ whole genome shotgun (WGS) entry which is preliminary data.</text>
</comment>
<dbReference type="PANTHER" id="PTHR24282:SF211">
    <property type="entry name" value="CYTOCHROME P450-RELATED"/>
    <property type="match status" value="1"/>
</dbReference>
<keyword evidence="10" id="KW-1185">Reference proteome</keyword>
<dbReference type="AlphaFoldDB" id="A0AAN6YR45"/>
<keyword evidence="6" id="KW-0560">Oxidoreductase</keyword>
<evidence type="ECO:0000256" key="5">
    <source>
        <dbReference type="ARBA" id="ARBA00022989"/>
    </source>
</evidence>
<keyword evidence="7" id="KW-0408">Iron</keyword>
<keyword evidence="2" id="KW-0349">Heme</keyword>
<accession>A0AAN6YR45</accession>
<evidence type="ECO:0000256" key="4">
    <source>
        <dbReference type="ARBA" id="ARBA00022723"/>
    </source>
</evidence>
<evidence type="ECO:0000313" key="10">
    <source>
        <dbReference type="Proteomes" id="UP001301958"/>
    </source>
</evidence>
<evidence type="ECO:0000313" key="9">
    <source>
        <dbReference type="EMBL" id="KAK4222571.1"/>
    </source>
</evidence>
<dbReference type="Gene3D" id="1.10.630.10">
    <property type="entry name" value="Cytochrome P450"/>
    <property type="match status" value="1"/>
</dbReference>
<dbReference type="GO" id="GO:0016705">
    <property type="term" value="F:oxidoreductase activity, acting on paired donors, with incorporation or reduction of molecular oxygen"/>
    <property type="evidence" value="ECO:0007669"/>
    <property type="project" value="InterPro"/>
</dbReference>
<organism evidence="9 10">
    <name type="scientific">Podospora fimiseda</name>
    <dbReference type="NCBI Taxonomy" id="252190"/>
    <lineage>
        <taxon>Eukaryota</taxon>
        <taxon>Fungi</taxon>
        <taxon>Dikarya</taxon>
        <taxon>Ascomycota</taxon>
        <taxon>Pezizomycotina</taxon>
        <taxon>Sordariomycetes</taxon>
        <taxon>Sordariomycetidae</taxon>
        <taxon>Sordariales</taxon>
        <taxon>Podosporaceae</taxon>
        <taxon>Podospora</taxon>
    </lineage>
</organism>
<proteinExistence type="predicted"/>
<gene>
    <name evidence="9" type="ORF">QBC38DRAFT_374801</name>
</gene>
<keyword evidence="5" id="KW-1133">Transmembrane helix</keyword>
<evidence type="ECO:0000256" key="6">
    <source>
        <dbReference type="ARBA" id="ARBA00023002"/>
    </source>
</evidence>
<dbReference type="GO" id="GO:0004497">
    <property type="term" value="F:monooxygenase activity"/>
    <property type="evidence" value="ECO:0007669"/>
    <property type="project" value="InterPro"/>
</dbReference>
<evidence type="ECO:0000256" key="7">
    <source>
        <dbReference type="ARBA" id="ARBA00023004"/>
    </source>
</evidence>
<dbReference type="EMBL" id="MU865464">
    <property type="protein sequence ID" value="KAK4222571.1"/>
    <property type="molecule type" value="Genomic_DNA"/>
</dbReference>
<dbReference type="GO" id="GO:0005506">
    <property type="term" value="F:iron ion binding"/>
    <property type="evidence" value="ECO:0007669"/>
    <property type="project" value="InterPro"/>
</dbReference>
<dbReference type="InterPro" id="IPR036396">
    <property type="entry name" value="Cyt_P450_sf"/>
</dbReference>
<keyword evidence="4" id="KW-0479">Metal-binding</keyword>
<sequence length="429" mass="48210">MSVFLFGLSILRLLLLTLAILFYNSQLLYPFLLHLLANYSDPIATHNLVYPDQTVAQIEEWLQEQRSIITFNFVGPTKIKDEHLVLRARANNGVRQAFGIENSLTTTSPEAHRAFLNLASSHVNKRTRDWTKLYCAAKAFLEGEIATALDTGKPIQISECIQCACLTVVLFDNFAVDPAALPRQSLVIIASEINKQWLMSKSKAPGVTIKKSSLLDETIYSLHLIPYKSIHALILPEYVLSVIMPQYETLWRVVLLAFVTAYHRQPSAALAKRVENVPACLGKPDKEKEALKVGKESLRLYPSNKRIYRCTSSESSATSMIKADVETCHRSRLIWGNDALQFRPERFDNLTELQKEGYLPYSLRPHRCPAFSGFGDRMVTMLVVVLGRTLGPEVGKMRFGGGVLDADGEMPLPTGRDEVEEWSLELARV</sequence>
<dbReference type="Proteomes" id="UP001301958">
    <property type="component" value="Unassembled WGS sequence"/>
</dbReference>
<evidence type="ECO:0000256" key="2">
    <source>
        <dbReference type="ARBA" id="ARBA00022617"/>
    </source>
</evidence>
<dbReference type="GO" id="GO:0020037">
    <property type="term" value="F:heme binding"/>
    <property type="evidence" value="ECO:0007669"/>
    <property type="project" value="InterPro"/>
</dbReference>
<evidence type="ECO:0000256" key="1">
    <source>
        <dbReference type="ARBA" id="ARBA00004370"/>
    </source>
</evidence>
<evidence type="ECO:0000256" key="8">
    <source>
        <dbReference type="ARBA" id="ARBA00023136"/>
    </source>
</evidence>
<reference evidence="9" key="2">
    <citation type="submission" date="2023-05" db="EMBL/GenBank/DDBJ databases">
        <authorList>
            <consortium name="Lawrence Berkeley National Laboratory"/>
            <person name="Steindorff A."/>
            <person name="Hensen N."/>
            <person name="Bonometti L."/>
            <person name="Westerberg I."/>
            <person name="Brannstrom I.O."/>
            <person name="Guillou S."/>
            <person name="Cros-Aarteil S."/>
            <person name="Calhoun S."/>
            <person name="Haridas S."/>
            <person name="Kuo A."/>
            <person name="Mondo S."/>
            <person name="Pangilinan J."/>
            <person name="Riley R."/>
            <person name="Labutti K."/>
            <person name="Andreopoulos B."/>
            <person name="Lipzen A."/>
            <person name="Chen C."/>
            <person name="Yanf M."/>
            <person name="Daum C."/>
            <person name="Ng V."/>
            <person name="Clum A."/>
            <person name="Ohm R."/>
            <person name="Martin F."/>
            <person name="Silar P."/>
            <person name="Natvig D."/>
            <person name="Lalanne C."/>
            <person name="Gautier V."/>
            <person name="Ament-Velasquez S.L."/>
            <person name="Kruys A."/>
            <person name="Hutchinson M.I."/>
            <person name="Powell A.J."/>
            <person name="Barry K."/>
            <person name="Miller A.N."/>
            <person name="Grigoriev I.V."/>
            <person name="Debuchy R."/>
            <person name="Gladieux P."/>
            <person name="Thoren M.H."/>
            <person name="Johannesson H."/>
        </authorList>
    </citation>
    <scope>NUCLEOTIDE SEQUENCE</scope>
    <source>
        <strain evidence="9">CBS 990.96</strain>
    </source>
</reference>
<evidence type="ECO:0000256" key="3">
    <source>
        <dbReference type="ARBA" id="ARBA00022692"/>
    </source>
</evidence>
<dbReference type="InterPro" id="IPR050665">
    <property type="entry name" value="Cytochrome_P450_Monooxygen"/>
</dbReference>
<comment type="subcellular location">
    <subcellularLocation>
        <location evidence="1">Membrane</location>
    </subcellularLocation>
</comment>
<keyword evidence="8" id="KW-0472">Membrane</keyword>
<dbReference type="PANTHER" id="PTHR24282">
    <property type="entry name" value="CYTOCHROME P450 FAMILY MEMBER"/>
    <property type="match status" value="1"/>
</dbReference>
<reference evidence="9" key="1">
    <citation type="journal article" date="2023" name="Mol. Phylogenet. Evol.">
        <title>Genome-scale phylogeny and comparative genomics of the fungal order Sordariales.</title>
        <authorList>
            <person name="Hensen N."/>
            <person name="Bonometti L."/>
            <person name="Westerberg I."/>
            <person name="Brannstrom I.O."/>
            <person name="Guillou S."/>
            <person name="Cros-Aarteil S."/>
            <person name="Calhoun S."/>
            <person name="Haridas S."/>
            <person name="Kuo A."/>
            <person name="Mondo S."/>
            <person name="Pangilinan J."/>
            <person name="Riley R."/>
            <person name="LaButti K."/>
            <person name="Andreopoulos B."/>
            <person name="Lipzen A."/>
            <person name="Chen C."/>
            <person name="Yan M."/>
            <person name="Daum C."/>
            <person name="Ng V."/>
            <person name="Clum A."/>
            <person name="Steindorff A."/>
            <person name="Ohm R.A."/>
            <person name="Martin F."/>
            <person name="Silar P."/>
            <person name="Natvig D.O."/>
            <person name="Lalanne C."/>
            <person name="Gautier V."/>
            <person name="Ament-Velasquez S.L."/>
            <person name="Kruys A."/>
            <person name="Hutchinson M.I."/>
            <person name="Powell A.J."/>
            <person name="Barry K."/>
            <person name="Miller A.N."/>
            <person name="Grigoriev I.V."/>
            <person name="Debuchy R."/>
            <person name="Gladieux P."/>
            <person name="Hiltunen Thoren M."/>
            <person name="Johannesson H."/>
        </authorList>
    </citation>
    <scope>NUCLEOTIDE SEQUENCE</scope>
    <source>
        <strain evidence="9">CBS 990.96</strain>
    </source>
</reference>
<dbReference type="SUPFAM" id="SSF48264">
    <property type="entry name" value="Cytochrome P450"/>
    <property type="match status" value="1"/>
</dbReference>
<name>A0AAN6YR45_9PEZI</name>
<keyword evidence="3" id="KW-0812">Transmembrane</keyword>
<protein>
    <submittedName>
        <fullName evidence="9">Cytochrome P450</fullName>
    </submittedName>
</protein>
<dbReference type="GO" id="GO:0016020">
    <property type="term" value="C:membrane"/>
    <property type="evidence" value="ECO:0007669"/>
    <property type="project" value="UniProtKB-SubCell"/>
</dbReference>